<accession>A0A4E0R4L0</accession>
<dbReference type="EMBL" id="JXXN02003521">
    <property type="protein sequence ID" value="THD21456.1"/>
    <property type="molecule type" value="Genomic_DNA"/>
</dbReference>
<comment type="caution">
    <text evidence="2">The sequence shown here is derived from an EMBL/GenBank/DDBJ whole genome shotgun (WGS) entry which is preliminary data.</text>
</comment>
<feature type="region of interest" description="Disordered" evidence="1">
    <location>
        <begin position="667"/>
        <end position="691"/>
    </location>
</feature>
<sequence length="735" mass="80926">MTKRVRIDLLPKTPGGRHLKRDEIFADEVEIDDEITIKSSMFRECVPGNPWFEGEDDSDENTEPPKYVVRKSVDLRRIRSLKDRVEAIRSSPMVDARPRRRYSFAEGTKNIDENDLTPLRLPNRNDLLHTTCRRLSRIVLSRSSTLSSSKTNSPNELLLANHPVNNVEPKSPEVSSDIPLPNVNSATPFSRGKSITRVSMTSPSTTTQPTSTNPKKPLATVNRSNGDQTVGREPDSISDFRMLAEMQSARLNILCDDWNSVMLEEAERIPEQALDAIRATVCKCQLVLQKKMPFFLNLVEMAEQFAAALVSPDPESKENQIPKTDVNDLAGYWALVADEIVRADAAFERLSVWRDEGQWQPSLKPITPARSQRKTTRHGSNTISNSNKRVPGRVVSRIPIRQITTSRSVDSSLLPSKTAKAMGKALQNSAKKSKAPVRSKFAEFLKSKRMAKKPQSSTDSSPPVIFCGDGGPISIESNSNQTVQLTPNAEKHSESFAVPQRVPTSTLRRSSRSTVKRLAPASTRMVDMDTAADEHLPGTDKMQTRVASTPITASRAADGLQFESAVRTPTSVRRQLQVSDLSSTSLSALRPGTPRPPMKTTSSSKKRVGSTLRAVLSSRKVNNPIESPFSSPVCASRLEGERRISCSVTPGRFTRSKKSISFAPNLAHTPGGHQFGSGSPRESYPLTPANNSGSLIAADRVLRRRRNAADSLTPLGVQSVSRRSRDAVGTPRLSK</sequence>
<gene>
    <name evidence="2" type="ORF">D915_007948</name>
</gene>
<feature type="compositionally biased region" description="Polar residues" evidence="1">
    <location>
        <begin position="378"/>
        <end position="388"/>
    </location>
</feature>
<feature type="region of interest" description="Disordered" evidence="1">
    <location>
        <begin position="566"/>
        <end position="611"/>
    </location>
</feature>
<feature type="compositionally biased region" description="Low complexity" evidence="1">
    <location>
        <begin position="199"/>
        <end position="217"/>
    </location>
</feature>
<evidence type="ECO:0008006" key="4">
    <source>
        <dbReference type="Google" id="ProtNLM"/>
    </source>
</evidence>
<feature type="region of interest" description="Disordered" evidence="1">
    <location>
        <begin position="709"/>
        <end position="735"/>
    </location>
</feature>
<keyword evidence="3" id="KW-1185">Reference proteome</keyword>
<evidence type="ECO:0000313" key="3">
    <source>
        <dbReference type="Proteomes" id="UP000230066"/>
    </source>
</evidence>
<reference evidence="2" key="1">
    <citation type="submission" date="2019-03" db="EMBL/GenBank/DDBJ databases">
        <title>Improved annotation for the trematode Fasciola hepatica.</title>
        <authorList>
            <person name="Choi Y.-J."/>
            <person name="Martin J."/>
            <person name="Mitreva M."/>
        </authorList>
    </citation>
    <scope>NUCLEOTIDE SEQUENCE [LARGE SCALE GENOMIC DNA]</scope>
</reference>
<dbReference type="Proteomes" id="UP000230066">
    <property type="component" value="Unassembled WGS sequence"/>
</dbReference>
<organism evidence="2 3">
    <name type="scientific">Fasciola hepatica</name>
    <name type="common">Liver fluke</name>
    <dbReference type="NCBI Taxonomy" id="6192"/>
    <lineage>
        <taxon>Eukaryota</taxon>
        <taxon>Metazoa</taxon>
        <taxon>Spiralia</taxon>
        <taxon>Lophotrochozoa</taxon>
        <taxon>Platyhelminthes</taxon>
        <taxon>Trematoda</taxon>
        <taxon>Digenea</taxon>
        <taxon>Plagiorchiida</taxon>
        <taxon>Echinostomata</taxon>
        <taxon>Echinostomatoidea</taxon>
        <taxon>Fasciolidae</taxon>
        <taxon>Fasciola</taxon>
    </lineage>
</organism>
<evidence type="ECO:0000313" key="2">
    <source>
        <dbReference type="EMBL" id="THD21456.1"/>
    </source>
</evidence>
<feature type="region of interest" description="Disordered" evidence="1">
    <location>
        <begin position="164"/>
        <end position="234"/>
    </location>
</feature>
<dbReference type="AlphaFoldDB" id="A0A4E0R4L0"/>
<feature type="region of interest" description="Disordered" evidence="1">
    <location>
        <begin position="363"/>
        <end position="389"/>
    </location>
</feature>
<feature type="compositionally biased region" description="Polar residues" evidence="1">
    <location>
        <begin position="567"/>
        <end position="587"/>
    </location>
</feature>
<evidence type="ECO:0000256" key="1">
    <source>
        <dbReference type="SAM" id="MobiDB-lite"/>
    </source>
</evidence>
<proteinExistence type="predicted"/>
<protein>
    <recommendedName>
        <fullName evidence="4">Guanylate kinase-associated protein mars</fullName>
    </recommendedName>
</protein>
<feature type="region of interest" description="Disordered" evidence="1">
    <location>
        <begin position="488"/>
        <end position="521"/>
    </location>
</feature>
<name>A0A4E0R4L0_FASHE</name>